<feature type="domain" description="ABC transporter" evidence="12">
    <location>
        <begin position="5"/>
        <end position="241"/>
    </location>
</feature>
<keyword evidence="6" id="KW-0547">Nucleotide-binding</keyword>
<dbReference type="SMART" id="SM00382">
    <property type="entry name" value="AAA"/>
    <property type="match status" value="1"/>
</dbReference>
<evidence type="ECO:0000256" key="1">
    <source>
        <dbReference type="ARBA" id="ARBA00004202"/>
    </source>
</evidence>
<evidence type="ECO:0000256" key="7">
    <source>
        <dbReference type="ARBA" id="ARBA00022840"/>
    </source>
</evidence>
<dbReference type="PANTHER" id="PTHR42771">
    <property type="entry name" value="IRON(3+)-HYDROXAMATE IMPORT ATP-BINDING PROTEIN FHUC"/>
    <property type="match status" value="1"/>
</dbReference>
<dbReference type="Pfam" id="PF00005">
    <property type="entry name" value="ABC_tran"/>
    <property type="match status" value="1"/>
</dbReference>
<keyword evidence="5" id="KW-0410">Iron transport</keyword>
<dbReference type="AlphaFoldDB" id="A0AA37SEY5"/>
<keyword evidence="7" id="KW-0067">ATP-binding</keyword>
<dbReference type="InterPro" id="IPR003593">
    <property type="entry name" value="AAA+_ATPase"/>
</dbReference>
<feature type="region of interest" description="Disordered" evidence="11">
    <location>
        <begin position="267"/>
        <end position="292"/>
    </location>
</feature>
<evidence type="ECO:0000256" key="4">
    <source>
        <dbReference type="ARBA" id="ARBA00022475"/>
    </source>
</evidence>
<organism evidence="13 14">
    <name type="scientific">Litoribrevibacter albus</name>
    <dbReference type="NCBI Taxonomy" id="1473156"/>
    <lineage>
        <taxon>Bacteria</taxon>
        <taxon>Pseudomonadati</taxon>
        <taxon>Pseudomonadota</taxon>
        <taxon>Gammaproteobacteria</taxon>
        <taxon>Oceanospirillales</taxon>
        <taxon>Oceanospirillaceae</taxon>
        <taxon>Litoribrevibacter</taxon>
    </lineage>
</organism>
<evidence type="ECO:0000313" key="13">
    <source>
        <dbReference type="EMBL" id="GLQ32734.1"/>
    </source>
</evidence>
<comment type="caution">
    <text evidence="13">The sequence shown here is derived from an EMBL/GenBank/DDBJ whole genome shotgun (WGS) entry which is preliminary data.</text>
</comment>
<keyword evidence="14" id="KW-1185">Reference proteome</keyword>
<dbReference type="GO" id="GO:0005886">
    <property type="term" value="C:plasma membrane"/>
    <property type="evidence" value="ECO:0007669"/>
    <property type="project" value="UniProtKB-SubCell"/>
</dbReference>
<dbReference type="Gene3D" id="3.40.50.300">
    <property type="entry name" value="P-loop containing nucleotide triphosphate hydrolases"/>
    <property type="match status" value="1"/>
</dbReference>
<evidence type="ECO:0000259" key="12">
    <source>
        <dbReference type="PROSITE" id="PS50893"/>
    </source>
</evidence>
<reference evidence="13" key="2">
    <citation type="submission" date="2023-01" db="EMBL/GenBank/DDBJ databases">
        <title>Draft genome sequence of Litoribrevibacter albus strain NBRC 110071.</title>
        <authorList>
            <person name="Sun Q."/>
            <person name="Mori K."/>
        </authorList>
    </citation>
    <scope>NUCLEOTIDE SEQUENCE</scope>
    <source>
        <strain evidence="13">NBRC 110071</strain>
    </source>
</reference>
<keyword evidence="9" id="KW-0406">Ion transport</keyword>
<name>A0AA37SEY5_9GAMM</name>
<evidence type="ECO:0000256" key="5">
    <source>
        <dbReference type="ARBA" id="ARBA00022496"/>
    </source>
</evidence>
<dbReference type="GO" id="GO:0016887">
    <property type="term" value="F:ATP hydrolysis activity"/>
    <property type="evidence" value="ECO:0007669"/>
    <property type="project" value="InterPro"/>
</dbReference>
<dbReference type="PANTHER" id="PTHR42771:SF2">
    <property type="entry name" value="IRON(3+)-HYDROXAMATE IMPORT ATP-BINDING PROTEIN FHUC"/>
    <property type="match status" value="1"/>
</dbReference>
<dbReference type="SUPFAM" id="SSF52540">
    <property type="entry name" value="P-loop containing nucleoside triphosphate hydrolases"/>
    <property type="match status" value="1"/>
</dbReference>
<dbReference type="CDD" id="cd03214">
    <property type="entry name" value="ABC_Iron-Siderophores_B12_Hemin"/>
    <property type="match status" value="1"/>
</dbReference>
<dbReference type="InterPro" id="IPR051535">
    <property type="entry name" value="Siderophore_ABC-ATPase"/>
</dbReference>
<dbReference type="InterPro" id="IPR017871">
    <property type="entry name" value="ABC_transporter-like_CS"/>
</dbReference>
<evidence type="ECO:0000256" key="10">
    <source>
        <dbReference type="ARBA" id="ARBA00023136"/>
    </source>
</evidence>
<evidence type="ECO:0000256" key="8">
    <source>
        <dbReference type="ARBA" id="ARBA00023004"/>
    </source>
</evidence>
<gene>
    <name evidence="13" type="ORF">GCM10007876_32130</name>
</gene>
<comment type="subcellular location">
    <subcellularLocation>
        <location evidence="1">Cell membrane</location>
        <topology evidence="1">Peripheral membrane protein</topology>
    </subcellularLocation>
</comment>
<keyword evidence="10" id="KW-0472">Membrane</keyword>
<sequence>MAFTLSSSGLAFSAGKKEILTDISLELAAGKVHAFVGPNGSGKSTLLQLLAGIHSPSKGDVSLGETPVGKWQRKAFAKELTFLPQNSARPLGLTVRDLVACGRFPHRGMFASLSKEDNQAIDAAIERTQVTHLASTVVDHLSGGEMQRVWLAMVLAQQTPILLLDEPTSYLDVSQQLRLLKIVRQLNLEQSLTVIWVLHDLNQAIQYSDHLWVIHQGRLVANSPASEGLSDALLKDVFGIEAVMIEDDRFDSPIMVPVSEAGPVSEAVPVSEAGPVSETESRSKTVPMAKAL</sequence>
<dbReference type="RefSeq" id="WP_284382842.1">
    <property type="nucleotide sequence ID" value="NZ_BSNM01000016.1"/>
</dbReference>
<keyword evidence="4" id="KW-1003">Cell membrane</keyword>
<evidence type="ECO:0000256" key="6">
    <source>
        <dbReference type="ARBA" id="ARBA00022741"/>
    </source>
</evidence>
<keyword evidence="3" id="KW-0813">Transport</keyword>
<dbReference type="PROSITE" id="PS00211">
    <property type="entry name" value="ABC_TRANSPORTER_1"/>
    <property type="match status" value="1"/>
</dbReference>
<evidence type="ECO:0000256" key="3">
    <source>
        <dbReference type="ARBA" id="ARBA00022448"/>
    </source>
</evidence>
<evidence type="ECO:0000256" key="2">
    <source>
        <dbReference type="ARBA" id="ARBA00005417"/>
    </source>
</evidence>
<protein>
    <submittedName>
        <fullName evidence="13">ABC transporter</fullName>
    </submittedName>
</protein>
<keyword evidence="8" id="KW-0408">Iron</keyword>
<accession>A0AA37SEY5</accession>
<evidence type="ECO:0000256" key="9">
    <source>
        <dbReference type="ARBA" id="ARBA00023065"/>
    </source>
</evidence>
<evidence type="ECO:0000256" key="11">
    <source>
        <dbReference type="SAM" id="MobiDB-lite"/>
    </source>
</evidence>
<dbReference type="FunFam" id="3.40.50.300:FF:000134">
    <property type="entry name" value="Iron-enterobactin ABC transporter ATP-binding protein"/>
    <property type="match status" value="1"/>
</dbReference>
<dbReference type="EMBL" id="BSNM01000016">
    <property type="protein sequence ID" value="GLQ32734.1"/>
    <property type="molecule type" value="Genomic_DNA"/>
</dbReference>
<dbReference type="PROSITE" id="PS50893">
    <property type="entry name" value="ABC_TRANSPORTER_2"/>
    <property type="match status" value="1"/>
</dbReference>
<dbReference type="GO" id="GO:0005524">
    <property type="term" value="F:ATP binding"/>
    <property type="evidence" value="ECO:0007669"/>
    <property type="project" value="UniProtKB-KW"/>
</dbReference>
<dbReference type="InterPro" id="IPR027417">
    <property type="entry name" value="P-loop_NTPase"/>
</dbReference>
<comment type="similarity">
    <text evidence="2">Belongs to the ABC transporter superfamily.</text>
</comment>
<dbReference type="GO" id="GO:0006826">
    <property type="term" value="P:iron ion transport"/>
    <property type="evidence" value="ECO:0007669"/>
    <property type="project" value="UniProtKB-KW"/>
</dbReference>
<reference evidence="13" key="1">
    <citation type="journal article" date="2014" name="Int. J. Syst. Evol. Microbiol.">
        <title>Complete genome sequence of Corynebacterium casei LMG S-19264T (=DSM 44701T), isolated from a smear-ripened cheese.</title>
        <authorList>
            <consortium name="US DOE Joint Genome Institute (JGI-PGF)"/>
            <person name="Walter F."/>
            <person name="Albersmeier A."/>
            <person name="Kalinowski J."/>
            <person name="Ruckert C."/>
        </authorList>
    </citation>
    <scope>NUCLEOTIDE SEQUENCE</scope>
    <source>
        <strain evidence="13">NBRC 110071</strain>
    </source>
</reference>
<dbReference type="InterPro" id="IPR003439">
    <property type="entry name" value="ABC_transporter-like_ATP-bd"/>
</dbReference>
<evidence type="ECO:0000313" key="14">
    <source>
        <dbReference type="Proteomes" id="UP001161389"/>
    </source>
</evidence>
<dbReference type="Proteomes" id="UP001161389">
    <property type="component" value="Unassembled WGS sequence"/>
</dbReference>
<proteinExistence type="inferred from homology"/>